<proteinExistence type="predicted"/>
<evidence type="ECO:0000256" key="4">
    <source>
        <dbReference type="ARBA" id="ARBA00023136"/>
    </source>
</evidence>
<dbReference type="EMBL" id="JAVLET010000003">
    <property type="protein sequence ID" value="KAL0471981.1"/>
    <property type="molecule type" value="Genomic_DNA"/>
</dbReference>
<feature type="region of interest" description="Disordered" evidence="5">
    <location>
        <begin position="324"/>
        <end position="412"/>
    </location>
</feature>
<protein>
    <recommendedName>
        <fullName evidence="9">Meiotically up-regulated gene 154 protein</fullName>
    </recommendedName>
</protein>
<dbReference type="Proteomes" id="UP001451303">
    <property type="component" value="Unassembled WGS sequence"/>
</dbReference>
<feature type="compositionally biased region" description="Basic and acidic residues" evidence="5">
    <location>
        <begin position="495"/>
        <end position="507"/>
    </location>
</feature>
<feature type="compositionally biased region" description="Basic and acidic residues" evidence="5">
    <location>
        <begin position="528"/>
        <end position="538"/>
    </location>
</feature>
<gene>
    <name evidence="7" type="ORF">QR685DRAFT_221223</name>
</gene>
<feature type="compositionally biased region" description="Low complexity" evidence="5">
    <location>
        <begin position="478"/>
        <end position="494"/>
    </location>
</feature>
<feature type="transmembrane region" description="Helical" evidence="6">
    <location>
        <begin position="185"/>
        <end position="206"/>
    </location>
</feature>
<name>A0ABR3DJM7_NEUIN</name>
<evidence type="ECO:0008006" key="9">
    <source>
        <dbReference type="Google" id="ProtNLM"/>
    </source>
</evidence>
<feature type="compositionally biased region" description="Polar residues" evidence="5">
    <location>
        <begin position="365"/>
        <end position="387"/>
    </location>
</feature>
<keyword evidence="3 6" id="KW-1133">Transmembrane helix</keyword>
<comment type="subcellular location">
    <subcellularLocation>
        <location evidence="1">Endomembrane system</location>
        <topology evidence="1">Multi-pass membrane protein</topology>
    </subcellularLocation>
</comment>
<evidence type="ECO:0000256" key="2">
    <source>
        <dbReference type="ARBA" id="ARBA00022692"/>
    </source>
</evidence>
<evidence type="ECO:0000256" key="6">
    <source>
        <dbReference type="SAM" id="Phobius"/>
    </source>
</evidence>
<keyword evidence="4 6" id="KW-0472">Membrane</keyword>
<feature type="compositionally biased region" description="Low complexity" evidence="5">
    <location>
        <begin position="348"/>
        <end position="362"/>
    </location>
</feature>
<feature type="region of interest" description="Disordered" evidence="5">
    <location>
        <begin position="478"/>
        <end position="538"/>
    </location>
</feature>
<organism evidence="7 8">
    <name type="scientific">Neurospora intermedia</name>
    <dbReference type="NCBI Taxonomy" id="5142"/>
    <lineage>
        <taxon>Eukaryota</taxon>
        <taxon>Fungi</taxon>
        <taxon>Dikarya</taxon>
        <taxon>Ascomycota</taxon>
        <taxon>Pezizomycotina</taxon>
        <taxon>Sordariomycetes</taxon>
        <taxon>Sordariomycetidae</taxon>
        <taxon>Sordariales</taxon>
        <taxon>Sordariaceae</taxon>
        <taxon>Neurospora</taxon>
    </lineage>
</organism>
<feature type="transmembrane region" description="Helical" evidence="6">
    <location>
        <begin position="45"/>
        <end position="64"/>
    </location>
</feature>
<dbReference type="InterPro" id="IPR018819">
    <property type="entry name" value="Nur1/Mug154"/>
</dbReference>
<dbReference type="Pfam" id="PF10332">
    <property type="entry name" value="DUF2418"/>
    <property type="match status" value="1"/>
</dbReference>
<accession>A0ABR3DJM7</accession>
<keyword evidence="8" id="KW-1185">Reference proteome</keyword>
<dbReference type="PANTHER" id="PTHR28293">
    <property type="entry name" value="NUCLEAR RIM PROTEIN 1"/>
    <property type="match status" value="1"/>
</dbReference>
<evidence type="ECO:0000313" key="7">
    <source>
        <dbReference type="EMBL" id="KAL0471981.1"/>
    </source>
</evidence>
<reference evidence="7 8" key="1">
    <citation type="submission" date="2023-09" db="EMBL/GenBank/DDBJ databases">
        <title>Multi-omics analysis of a traditional fermented food reveals byproduct-associated fungal strains for waste-to-food upcycling.</title>
        <authorList>
            <consortium name="Lawrence Berkeley National Laboratory"/>
            <person name="Rekdal V.M."/>
            <person name="Villalobos-Escobedo J.M."/>
            <person name="Rodriguez-Valeron N."/>
            <person name="Garcia M.O."/>
            <person name="Vasquez D.P."/>
            <person name="Damayanti I."/>
            <person name="Sorensen P.M."/>
            <person name="Baidoo E.E."/>
            <person name="De Carvalho A.C."/>
            <person name="Riley R."/>
            <person name="Lipzen A."/>
            <person name="He G."/>
            <person name="Yan M."/>
            <person name="Haridas S."/>
            <person name="Daum C."/>
            <person name="Yoshinaga Y."/>
            <person name="Ng V."/>
            <person name="Grigoriev I.V."/>
            <person name="Munk R."/>
            <person name="Nuraida L."/>
            <person name="Wijaya C.H."/>
            <person name="Morales P.-C."/>
            <person name="Keasling J.D."/>
        </authorList>
    </citation>
    <scope>NUCLEOTIDE SEQUENCE [LARGE SCALE GENOMIC DNA]</scope>
    <source>
        <strain evidence="7 8">FGSC 2613</strain>
    </source>
</reference>
<feature type="compositionally biased region" description="Polar residues" evidence="5">
    <location>
        <begin position="512"/>
        <end position="524"/>
    </location>
</feature>
<sequence length="538" mass="59135">MPPTPRRLVRRGPLSERIQAFLNPMDFYIWISEEIQSFDWDSTTFGTWFGLIANALFLLARANANISGGLVDDDVFSDAPSSGFTKALTNFLIWTLIPISGLNAFYTMTRSRHYRLFEANVEAQGPSTPSAHRVRVDSSPSTPTPLRYIQNIAKGESAEARAHPDKTRDVWEVAVWDPYPATLRIFCLFSPGHVLIYMLFLPLAALDPRPSVTVFKALFLQLLLTAQMLLLTSRFTQQSKDMNIIHREVMREYDIKYVHPRVYPIYREIATQVSIVDDVLEEESVAIGTPSTIIRRGFETHPNPNYTKHFDPDGVLKQSRELTQTDASTPAARPYTPITTGGRPSFGSVTSSSTTTTTRTPTALLRQNSYGNTPSTISMTARPTPSKRQVAHAGTTPYPPRKAAAGGSGGGSLGVYQHMNSPLKRTASIGTDAPPSPRNGREMAALEQRDLADRLIRQHSPVKPSPLKSEIYPAAAAAAAGGSPRKSSAAAAASRDGDGDGVRDRGGDSSAYMQHSPATLNNARANRWAHERFPTRRV</sequence>
<feature type="transmembrane region" description="Helical" evidence="6">
    <location>
        <begin position="84"/>
        <end position="106"/>
    </location>
</feature>
<evidence type="ECO:0000313" key="8">
    <source>
        <dbReference type="Proteomes" id="UP001451303"/>
    </source>
</evidence>
<comment type="caution">
    <text evidence="7">The sequence shown here is derived from an EMBL/GenBank/DDBJ whole genome shotgun (WGS) entry which is preliminary data.</text>
</comment>
<evidence type="ECO:0000256" key="3">
    <source>
        <dbReference type="ARBA" id="ARBA00022989"/>
    </source>
</evidence>
<evidence type="ECO:0000256" key="5">
    <source>
        <dbReference type="SAM" id="MobiDB-lite"/>
    </source>
</evidence>
<dbReference type="PANTHER" id="PTHR28293:SF1">
    <property type="entry name" value="NUCLEAR RIM PROTEIN 1"/>
    <property type="match status" value="1"/>
</dbReference>
<evidence type="ECO:0000256" key="1">
    <source>
        <dbReference type="ARBA" id="ARBA00004127"/>
    </source>
</evidence>
<keyword evidence="2 6" id="KW-0812">Transmembrane</keyword>